<dbReference type="InterPro" id="IPR050122">
    <property type="entry name" value="RTK"/>
</dbReference>
<dbReference type="InterPro" id="IPR020635">
    <property type="entry name" value="Tyr_kinase_cat_dom"/>
</dbReference>
<keyword evidence="2" id="KW-0547">Nucleotide-binding</keyword>
<feature type="domain" description="Protein kinase" evidence="4">
    <location>
        <begin position="1"/>
        <end position="279"/>
    </location>
</feature>
<feature type="binding site" evidence="2">
    <location>
        <position position="128"/>
    </location>
    <ligand>
        <name>ATP</name>
        <dbReference type="ChEBI" id="CHEBI:30616"/>
    </ligand>
</feature>
<name>A0ABD0XZI3_9HEMI</name>
<dbReference type="PIRSF" id="PIRSF000615">
    <property type="entry name" value="TyrPK_CSF1-R"/>
    <property type="match status" value="1"/>
</dbReference>
<keyword evidence="3" id="KW-0460">Magnesium</keyword>
<feature type="active site" description="Proton acceptor" evidence="1">
    <location>
        <position position="124"/>
    </location>
</feature>
<evidence type="ECO:0000256" key="3">
    <source>
        <dbReference type="PIRSR" id="PIRSR000615-3"/>
    </source>
</evidence>
<dbReference type="SUPFAM" id="SSF56112">
    <property type="entry name" value="Protein kinase-like (PK-like)"/>
    <property type="match status" value="1"/>
</dbReference>
<evidence type="ECO:0000256" key="2">
    <source>
        <dbReference type="PIRSR" id="PIRSR000615-2"/>
    </source>
</evidence>
<dbReference type="EMBL" id="JBFDAA010000019">
    <property type="protein sequence ID" value="KAL1115765.1"/>
    <property type="molecule type" value="Genomic_DNA"/>
</dbReference>
<dbReference type="FunFam" id="1.10.510.10:FF:000986">
    <property type="entry name" value="Protein tyrosine kinase 2aa"/>
    <property type="match status" value="1"/>
</dbReference>
<feature type="binding site" evidence="2">
    <location>
        <position position="15"/>
    </location>
    <ligand>
        <name>ATP</name>
        <dbReference type="ChEBI" id="CHEBI:30616"/>
    </ligand>
</feature>
<feature type="binding site" evidence="3">
    <location>
        <position position="142"/>
    </location>
    <ligand>
        <name>Mg(2+)</name>
        <dbReference type="ChEBI" id="CHEBI:18420"/>
    </ligand>
</feature>
<feature type="binding site" evidence="3">
    <location>
        <position position="129"/>
    </location>
    <ligand>
        <name>Mg(2+)</name>
        <dbReference type="ChEBI" id="CHEBI:18420"/>
    </ligand>
</feature>
<dbReference type="InterPro" id="IPR001245">
    <property type="entry name" value="Ser-Thr/Tyr_kinase_cat_dom"/>
</dbReference>
<dbReference type="PANTHER" id="PTHR24416:SF617">
    <property type="entry name" value="RET ONCOGENE, ISOFORM A"/>
    <property type="match status" value="1"/>
</dbReference>
<dbReference type="Proteomes" id="UP001558652">
    <property type="component" value="Unassembled WGS sequence"/>
</dbReference>
<gene>
    <name evidence="5" type="ORF">AAG570_006055</name>
</gene>
<comment type="caution">
    <text evidence="5">The sequence shown here is derived from an EMBL/GenBank/DDBJ whole genome shotgun (WGS) entry which is preliminary data.</text>
</comment>
<dbReference type="Gene3D" id="1.10.510.10">
    <property type="entry name" value="Transferase(Phosphotransferase) domain 1"/>
    <property type="match status" value="1"/>
</dbReference>
<keyword evidence="3" id="KW-0479">Metal-binding</keyword>
<evidence type="ECO:0000259" key="4">
    <source>
        <dbReference type="PROSITE" id="PS50011"/>
    </source>
</evidence>
<proteinExistence type="predicted"/>
<dbReference type="Pfam" id="PF07714">
    <property type="entry name" value="PK_Tyr_Ser-Thr"/>
    <property type="match status" value="2"/>
</dbReference>
<dbReference type="InterPro" id="IPR008266">
    <property type="entry name" value="Tyr_kinase_AS"/>
</dbReference>
<dbReference type="InterPro" id="IPR011009">
    <property type="entry name" value="Kinase-like_dom_sf"/>
</dbReference>
<reference evidence="5 6" key="1">
    <citation type="submission" date="2024-07" db="EMBL/GenBank/DDBJ databases">
        <title>Chromosome-level genome assembly of the water stick insect Ranatra chinensis (Heteroptera: Nepidae).</title>
        <authorList>
            <person name="Liu X."/>
        </authorList>
    </citation>
    <scope>NUCLEOTIDE SEQUENCE [LARGE SCALE GENOMIC DNA]</scope>
    <source>
        <strain evidence="5">Cailab_2021Rc</strain>
        <tissue evidence="5">Muscle</tissue>
    </source>
</reference>
<keyword evidence="2" id="KW-0067">ATP-binding</keyword>
<dbReference type="InterPro" id="IPR000719">
    <property type="entry name" value="Prot_kinase_dom"/>
</dbReference>
<dbReference type="PROSITE" id="PS50011">
    <property type="entry name" value="PROTEIN_KINASE_DOM"/>
    <property type="match status" value="1"/>
</dbReference>
<evidence type="ECO:0000313" key="5">
    <source>
        <dbReference type="EMBL" id="KAL1115765.1"/>
    </source>
</evidence>
<sequence>MLYPCPQGISTVAVKTLKDNATTGELSDLLSEYQLLKEIAHPNVIRLLGACTTPGQPVYVIIEFCALGSLRNYLRKSRNVNPPDPGEPETEPRVDVTPKDILSFAWQICKGMSYLTEIKLVHRDLAARNILLAAGKMCKISDFGLTRDVYEDDTYLKKSRGRALTGTRLATLLVVEFLLSFPVPVKWMALESLSDQVYTSKSDVWSFGVVVWELVTLGSSPYPGVPAHSLFQLLRNGYRMQRPNNCSQHLYDLMKRCWAEEPSERPSFMELTDKFERMLEEGTDYLDCNVRMVANPSYFNQGNYQLVYLYTIRFRYEILYTGPHPPAHVYQSY</sequence>
<dbReference type="PROSITE" id="PS00109">
    <property type="entry name" value="PROTEIN_KINASE_TYR"/>
    <property type="match status" value="1"/>
</dbReference>
<accession>A0ABD0XZI3</accession>
<dbReference type="AlphaFoldDB" id="A0ABD0XZI3"/>
<organism evidence="5 6">
    <name type="scientific">Ranatra chinensis</name>
    <dbReference type="NCBI Taxonomy" id="642074"/>
    <lineage>
        <taxon>Eukaryota</taxon>
        <taxon>Metazoa</taxon>
        <taxon>Ecdysozoa</taxon>
        <taxon>Arthropoda</taxon>
        <taxon>Hexapoda</taxon>
        <taxon>Insecta</taxon>
        <taxon>Pterygota</taxon>
        <taxon>Neoptera</taxon>
        <taxon>Paraneoptera</taxon>
        <taxon>Hemiptera</taxon>
        <taxon>Heteroptera</taxon>
        <taxon>Panheteroptera</taxon>
        <taxon>Nepomorpha</taxon>
        <taxon>Nepidae</taxon>
        <taxon>Ranatrinae</taxon>
        <taxon>Ranatra</taxon>
    </lineage>
</organism>
<dbReference type="PANTHER" id="PTHR24416">
    <property type="entry name" value="TYROSINE-PROTEIN KINASE RECEPTOR"/>
    <property type="match status" value="1"/>
</dbReference>
<evidence type="ECO:0000256" key="1">
    <source>
        <dbReference type="PIRSR" id="PIRSR000615-1"/>
    </source>
</evidence>
<dbReference type="PRINTS" id="PR00109">
    <property type="entry name" value="TYRKINASE"/>
</dbReference>
<protein>
    <recommendedName>
        <fullName evidence="4">Protein kinase domain-containing protein</fullName>
    </recommendedName>
</protein>
<dbReference type="Gene3D" id="3.30.200.20">
    <property type="entry name" value="Phosphorylase Kinase, domain 1"/>
    <property type="match status" value="1"/>
</dbReference>
<dbReference type="SMART" id="SM00219">
    <property type="entry name" value="TyrKc"/>
    <property type="match status" value="1"/>
</dbReference>
<evidence type="ECO:0000313" key="6">
    <source>
        <dbReference type="Proteomes" id="UP001558652"/>
    </source>
</evidence>
<keyword evidence="6" id="KW-1185">Reference proteome</keyword>